<gene>
    <name evidence="1" type="ORF">LC087_01130</name>
</gene>
<dbReference type="InterPro" id="IPR047705">
    <property type="entry name" value="AimR-like"/>
</dbReference>
<evidence type="ECO:0000313" key="1">
    <source>
        <dbReference type="EMBL" id="WLR42872.1"/>
    </source>
</evidence>
<keyword evidence="1" id="KW-0675">Receptor</keyword>
<organism evidence="1 2">
    <name type="scientific">Bacillus carboniphilus</name>
    <dbReference type="NCBI Taxonomy" id="86663"/>
    <lineage>
        <taxon>Bacteria</taxon>
        <taxon>Bacillati</taxon>
        <taxon>Bacillota</taxon>
        <taxon>Bacilli</taxon>
        <taxon>Bacillales</taxon>
        <taxon>Bacillaceae</taxon>
        <taxon>Bacillus</taxon>
    </lineage>
</organism>
<name>A0ABY9JWK3_9BACI</name>
<dbReference type="Proteomes" id="UP001197974">
    <property type="component" value="Chromosome"/>
</dbReference>
<protein>
    <submittedName>
        <fullName evidence="1">AimR family lysis-lysogeny pheromone receptor</fullName>
    </submittedName>
</protein>
<sequence>MKLEEIKDCILKDSQLKVRSYQDIADEIGVTKNTVANTIKFIDTGQPQTSLDAILGYHKLYAKKDDPEWTTIENYALKDGLKSSHLKDILDYCYENDYFDTMKKVVAIGMEKPHEMSKVTRLYELLMQIRTREITFMEAYAESKAINWGHPHVEILKEYIEIIYLYNSYEYNKTEDRCNSLLGKLKEIDKTELPSPRFIDRVKVYNLNALLKVKKYALVREMGENLLTNAIGDRFRALAHTYIAKSYFYESCDLSELHFNKASEIYEKLGLRSDFIVIQRNIELLKLLYNKLEEEDVTSGFEPHLVNLKSLNFRFEEAEHLLDSIDISNYETYDLLIARGLIEYGLYGKDGYLCLAVKEFEKYGDLHMATLPVKLKEKIESSRKEILT</sequence>
<evidence type="ECO:0000313" key="2">
    <source>
        <dbReference type="Proteomes" id="UP001197974"/>
    </source>
</evidence>
<dbReference type="EMBL" id="CP129013">
    <property type="protein sequence ID" value="WLR42872.1"/>
    <property type="molecule type" value="Genomic_DNA"/>
</dbReference>
<dbReference type="RefSeq" id="WP_226539300.1">
    <property type="nucleotide sequence ID" value="NZ_CP129013.1"/>
</dbReference>
<accession>A0ABY9JWK3</accession>
<proteinExistence type="predicted"/>
<reference evidence="1 2" key="1">
    <citation type="submission" date="2023-06" db="EMBL/GenBank/DDBJ databases">
        <title>Five Gram-positive bacteria isolated from mangrove sediments in Shenzhen, Guangdong, China.</title>
        <authorList>
            <person name="Yu S."/>
            <person name="Zheng W."/>
            <person name="Huang Y."/>
        </authorList>
    </citation>
    <scope>NUCLEOTIDE SEQUENCE [LARGE SCALE GENOMIC DNA]</scope>
    <source>
        <strain evidence="1 2">SaN35-3</strain>
    </source>
</reference>
<keyword evidence="2" id="KW-1185">Reference proteome</keyword>
<dbReference type="Pfam" id="PF22871">
    <property type="entry name" value="AimR"/>
    <property type="match status" value="1"/>
</dbReference>
<dbReference type="NCBIfam" id="NF038310">
    <property type="entry name" value="lysogeny_AimR"/>
    <property type="match status" value="1"/>
</dbReference>